<feature type="transmembrane region" description="Helical" evidence="9">
    <location>
        <begin position="414"/>
        <end position="432"/>
    </location>
</feature>
<dbReference type="InterPro" id="IPR005467">
    <property type="entry name" value="His_kinase_dom"/>
</dbReference>
<keyword evidence="7" id="KW-0067">ATP-binding</keyword>
<dbReference type="SUPFAM" id="SSF48452">
    <property type="entry name" value="TPR-like"/>
    <property type="match status" value="2"/>
</dbReference>
<evidence type="ECO:0000256" key="3">
    <source>
        <dbReference type="ARBA" id="ARBA00022553"/>
    </source>
</evidence>
<evidence type="ECO:0000256" key="9">
    <source>
        <dbReference type="SAM" id="Phobius"/>
    </source>
</evidence>
<evidence type="ECO:0000256" key="4">
    <source>
        <dbReference type="ARBA" id="ARBA00022679"/>
    </source>
</evidence>
<dbReference type="InterPro" id="IPR050482">
    <property type="entry name" value="Sensor_HK_TwoCompSys"/>
</dbReference>
<dbReference type="Gene3D" id="1.20.5.1930">
    <property type="match status" value="1"/>
</dbReference>
<evidence type="ECO:0000313" key="12">
    <source>
        <dbReference type="Proteomes" id="UP000541857"/>
    </source>
</evidence>
<dbReference type="SUPFAM" id="SSF55874">
    <property type="entry name" value="ATPase domain of HSP90 chaperone/DNA topoisomerase II/histidine kinase"/>
    <property type="match status" value="1"/>
</dbReference>
<dbReference type="RefSeq" id="WP_182206263.1">
    <property type="nucleotide sequence ID" value="NZ_JACGLT010000013.1"/>
</dbReference>
<dbReference type="GO" id="GO:0005524">
    <property type="term" value="F:ATP binding"/>
    <property type="evidence" value="ECO:0007669"/>
    <property type="project" value="UniProtKB-KW"/>
</dbReference>
<dbReference type="CDD" id="cd16917">
    <property type="entry name" value="HATPase_UhpB-NarQ-NarX-like"/>
    <property type="match status" value="1"/>
</dbReference>
<gene>
    <name evidence="11" type="ORF">H3Z82_14700</name>
</gene>
<dbReference type="GO" id="GO:0046983">
    <property type="term" value="F:protein dimerization activity"/>
    <property type="evidence" value="ECO:0007669"/>
    <property type="project" value="InterPro"/>
</dbReference>
<evidence type="ECO:0000259" key="10">
    <source>
        <dbReference type="PROSITE" id="PS50109"/>
    </source>
</evidence>
<evidence type="ECO:0000256" key="7">
    <source>
        <dbReference type="ARBA" id="ARBA00022840"/>
    </source>
</evidence>
<name>A0A7W2M760_9FLAO</name>
<keyword evidence="8" id="KW-0902">Two-component regulatory system</keyword>
<dbReference type="Gene3D" id="3.30.565.10">
    <property type="entry name" value="Histidine kinase-like ATPase, C-terminal domain"/>
    <property type="match status" value="1"/>
</dbReference>
<dbReference type="Gene3D" id="1.25.40.10">
    <property type="entry name" value="Tetratricopeptide repeat domain"/>
    <property type="match status" value="2"/>
</dbReference>
<evidence type="ECO:0000256" key="2">
    <source>
        <dbReference type="ARBA" id="ARBA00012438"/>
    </source>
</evidence>
<keyword evidence="9" id="KW-0472">Membrane</keyword>
<dbReference type="AlphaFoldDB" id="A0A7W2M760"/>
<dbReference type="InterPro" id="IPR019734">
    <property type="entry name" value="TPR_rpt"/>
</dbReference>
<dbReference type="Pfam" id="PF02518">
    <property type="entry name" value="HATPase_c"/>
    <property type="match status" value="1"/>
</dbReference>
<dbReference type="InterPro" id="IPR011712">
    <property type="entry name" value="Sig_transdc_His_kin_sub3_dim/P"/>
</dbReference>
<evidence type="ECO:0000313" key="11">
    <source>
        <dbReference type="EMBL" id="MBA6153976.1"/>
    </source>
</evidence>
<dbReference type="Proteomes" id="UP000541857">
    <property type="component" value="Unassembled WGS sequence"/>
</dbReference>
<keyword evidence="6 11" id="KW-0418">Kinase</keyword>
<evidence type="ECO:0000256" key="6">
    <source>
        <dbReference type="ARBA" id="ARBA00022777"/>
    </source>
</evidence>
<dbReference type="SMART" id="SM00028">
    <property type="entry name" value="TPR"/>
    <property type="match status" value="3"/>
</dbReference>
<dbReference type="PANTHER" id="PTHR24421">
    <property type="entry name" value="NITRATE/NITRITE SENSOR PROTEIN NARX-RELATED"/>
    <property type="match status" value="1"/>
</dbReference>
<proteinExistence type="predicted"/>
<dbReference type="GO" id="GO:0000155">
    <property type="term" value="F:phosphorelay sensor kinase activity"/>
    <property type="evidence" value="ECO:0007669"/>
    <property type="project" value="InterPro"/>
</dbReference>
<keyword evidence="4" id="KW-0808">Transferase</keyword>
<dbReference type="EMBL" id="JACGLT010000013">
    <property type="protein sequence ID" value="MBA6153976.1"/>
    <property type="molecule type" value="Genomic_DNA"/>
</dbReference>
<protein>
    <recommendedName>
        <fullName evidence="2">histidine kinase</fullName>
        <ecNumber evidence="2">2.7.13.3</ecNumber>
    </recommendedName>
</protein>
<keyword evidence="9" id="KW-1133">Transmembrane helix</keyword>
<dbReference type="InterPro" id="IPR003594">
    <property type="entry name" value="HATPase_dom"/>
</dbReference>
<dbReference type="InterPro" id="IPR036890">
    <property type="entry name" value="HATPase_C_sf"/>
</dbReference>
<dbReference type="Pfam" id="PF07730">
    <property type="entry name" value="HisKA_3"/>
    <property type="match status" value="1"/>
</dbReference>
<evidence type="ECO:0000256" key="1">
    <source>
        <dbReference type="ARBA" id="ARBA00000085"/>
    </source>
</evidence>
<feature type="domain" description="Histidine kinase" evidence="10">
    <location>
        <begin position="471"/>
        <end position="661"/>
    </location>
</feature>
<dbReference type="InterPro" id="IPR011990">
    <property type="entry name" value="TPR-like_helical_dom_sf"/>
</dbReference>
<sequence>MRQVLLILIFFCILFSYGQKNAQFSSIALTKADSLQISKLQNRLKSANDKEKLELYYKLATIYLSKNDSIATTYTDLLFKNVTNFNNTQYKGRALFLKGKVNATSSSLRALDYYQEATKILEDYEDQVLKDIYYEQSQIHTLFSEFPEALDLSFRSLEFNKINHIEVNVLRDMSLIGYIYDRMYEYEESIKWNREALKIAIKIDDKKGEALCYGRIGIAYDELAEKDNFNKRLFDSALYYNKKAARLSESMNYLAFSRTTYSNIGNTYSKLKDYKRAEEYTLKSLSVPGFEARKGVTLVNLGKIYLETKRFKEAKKVLDSAMRNTLKYGTRKYQLEAYYRFHELDVKKGDYKSALNNYIEYKSIEDSLLNETKTRQIAEMGERYKTADKERQILIHRADLAERDLTIQKRNSQLFGMIAFAVVLTFIGYLFYNQQKLRNQQLKKESELKDALLKIETQNRLQEQRIRISRDLHDNIGAQLAFIISSIDNLKYGFDITDQKLNDKLTSISEFTTETIYELRDTIWAMNKTEITFEDLQSRLSNYIDKAHVFEGKVDFSFKVDADVDLKRKFNSMEGVNIHRVIQEAIHNSLKHSNSKNIEVKVEKFLDHLKFTISDDGQGFDITTVEKGNGLINMQKRIHEIDGKFEIESFPNHGTKVSFII</sequence>
<evidence type="ECO:0000256" key="5">
    <source>
        <dbReference type="ARBA" id="ARBA00022741"/>
    </source>
</evidence>
<dbReference type="EC" id="2.7.13.3" evidence="2"/>
<dbReference type="Pfam" id="PF13181">
    <property type="entry name" value="TPR_8"/>
    <property type="match status" value="2"/>
</dbReference>
<comment type="catalytic activity">
    <reaction evidence="1">
        <text>ATP + protein L-histidine = ADP + protein N-phospho-L-histidine.</text>
        <dbReference type="EC" id="2.7.13.3"/>
    </reaction>
</comment>
<keyword evidence="5" id="KW-0547">Nucleotide-binding</keyword>
<keyword evidence="12" id="KW-1185">Reference proteome</keyword>
<evidence type="ECO:0000256" key="8">
    <source>
        <dbReference type="ARBA" id="ARBA00023012"/>
    </source>
</evidence>
<dbReference type="GO" id="GO:0016020">
    <property type="term" value="C:membrane"/>
    <property type="evidence" value="ECO:0007669"/>
    <property type="project" value="InterPro"/>
</dbReference>
<organism evidence="11 12">
    <name type="scientific">Gelidibacter maritimus</name>
    <dbReference type="NCBI Taxonomy" id="2761487"/>
    <lineage>
        <taxon>Bacteria</taxon>
        <taxon>Pseudomonadati</taxon>
        <taxon>Bacteroidota</taxon>
        <taxon>Flavobacteriia</taxon>
        <taxon>Flavobacteriales</taxon>
        <taxon>Flavobacteriaceae</taxon>
        <taxon>Gelidibacter</taxon>
    </lineage>
</organism>
<keyword evidence="9" id="KW-0812">Transmembrane</keyword>
<dbReference type="PROSITE" id="PS50109">
    <property type="entry name" value="HIS_KIN"/>
    <property type="match status" value="1"/>
</dbReference>
<accession>A0A7W2M760</accession>
<comment type="caution">
    <text evidence="11">The sequence shown here is derived from an EMBL/GenBank/DDBJ whole genome shotgun (WGS) entry which is preliminary data.</text>
</comment>
<dbReference type="PANTHER" id="PTHR24421:SF10">
    <property type="entry name" value="NITRATE_NITRITE SENSOR PROTEIN NARQ"/>
    <property type="match status" value="1"/>
</dbReference>
<keyword evidence="3" id="KW-0597">Phosphoprotein</keyword>
<reference evidence="11 12" key="1">
    <citation type="submission" date="2020-07" db="EMBL/GenBank/DDBJ databases">
        <title>Bacterium isolated from marine sediment.</title>
        <authorList>
            <person name="Shang D."/>
        </authorList>
    </citation>
    <scope>NUCLEOTIDE SEQUENCE [LARGE SCALE GENOMIC DNA]</scope>
    <source>
        <strain evidence="11 12">F6074</strain>
    </source>
</reference>